<sequence>TLRQYCAISGVVDMAEIVFCDVIARFDQRDAVEHRYDEIIADYRSVFNKFHRERDSALRLRQDLDGLRKRPSLLSDVTLSDQDSSTSRATESALIRIQEELSRAYSVNSENDRAIAILRQQLHEDEKEIVSLQEQLQKEKARTDEANNKSAALPRRCADEDELAKKCKTLEEENRLLMQRISSISIYHTEAINEMNDLVQRNNISSESSSRQWVSTKILDPDAWAAHFKLPSPQ</sequence>
<accession>A0A0H5QYT5</accession>
<protein>
    <recommendedName>
        <fullName evidence="3">Autophagy-related protein 16 domain-containing protein</fullName>
    </recommendedName>
</protein>
<organism evidence="2">
    <name type="scientific">Spongospora subterranea</name>
    <dbReference type="NCBI Taxonomy" id="70186"/>
    <lineage>
        <taxon>Eukaryota</taxon>
        <taxon>Sar</taxon>
        <taxon>Rhizaria</taxon>
        <taxon>Endomyxa</taxon>
        <taxon>Phytomyxea</taxon>
        <taxon>Plasmodiophorida</taxon>
        <taxon>Plasmodiophoridae</taxon>
        <taxon>Spongospora</taxon>
    </lineage>
</organism>
<keyword evidence="1" id="KW-0175">Coiled coil</keyword>
<evidence type="ECO:0008006" key="3">
    <source>
        <dbReference type="Google" id="ProtNLM"/>
    </source>
</evidence>
<evidence type="ECO:0000313" key="2">
    <source>
        <dbReference type="EMBL" id="CRZ00734.1"/>
    </source>
</evidence>
<evidence type="ECO:0000256" key="1">
    <source>
        <dbReference type="SAM" id="Coils"/>
    </source>
</evidence>
<reference evidence="2" key="1">
    <citation type="submission" date="2015-04" db="EMBL/GenBank/DDBJ databases">
        <title>The genome sequence of the plant pathogenic Rhizarian Plasmodiophora brassicae reveals insights in its biotrophic life cycle and the origin of chitin synthesis.</title>
        <authorList>
            <person name="Schwelm A."/>
            <person name="Fogelqvist J."/>
            <person name="Knaust A."/>
            <person name="Julke S."/>
            <person name="Lilja T."/>
            <person name="Dhandapani V."/>
            <person name="Bonilla-Rosso G."/>
            <person name="Karlsson M."/>
            <person name="Shevchenko A."/>
            <person name="Choi S.R."/>
            <person name="Kim H.G."/>
            <person name="Park J.Y."/>
            <person name="Lim Y.P."/>
            <person name="Ludwig-Muller J."/>
            <person name="Dixelius C."/>
        </authorList>
    </citation>
    <scope>NUCLEOTIDE SEQUENCE</scope>
    <source>
        <tissue evidence="2">Potato root galls</tissue>
    </source>
</reference>
<dbReference type="EMBL" id="HACM01000292">
    <property type="protein sequence ID" value="CRZ00734.1"/>
    <property type="molecule type" value="Transcribed_RNA"/>
</dbReference>
<feature type="non-terminal residue" evidence="2">
    <location>
        <position position="1"/>
    </location>
</feature>
<dbReference type="AlphaFoldDB" id="A0A0H5QYT5"/>
<proteinExistence type="predicted"/>
<name>A0A0H5QYT5_9EUKA</name>
<feature type="coiled-coil region" evidence="1">
    <location>
        <begin position="115"/>
        <end position="180"/>
    </location>
</feature>